<protein>
    <submittedName>
        <fullName evidence="2">Uncharacterized protein</fullName>
    </submittedName>
</protein>
<keyword evidence="1" id="KW-0812">Transmembrane</keyword>
<keyword evidence="1" id="KW-1133">Transmembrane helix</keyword>
<feature type="transmembrane region" description="Helical" evidence="1">
    <location>
        <begin position="6"/>
        <end position="23"/>
    </location>
</feature>
<organism evidence="2">
    <name type="scientific">viral metagenome</name>
    <dbReference type="NCBI Taxonomy" id="1070528"/>
    <lineage>
        <taxon>unclassified sequences</taxon>
        <taxon>metagenomes</taxon>
        <taxon>organismal metagenomes</taxon>
    </lineage>
</organism>
<proteinExistence type="predicted"/>
<keyword evidence="1" id="KW-0472">Membrane</keyword>
<reference evidence="2" key="1">
    <citation type="journal article" date="2020" name="Nature">
        <title>Giant virus diversity and host interactions through global metagenomics.</title>
        <authorList>
            <person name="Schulz F."/>
            <person name="Roux S."/>
            <person name="Paez-Espino D."/>
            <person name="Jungbluth S."/>
            <person name="Walsh D.A."/>
            <person name="Denef V.J."/>
            <person name="McMahon K.D."/>
            <person name="Konstantinidis K.T."/>
            <person name="Eloe-Fadrosh E.A."/>
            <person name="Kyrpides N.C."/>
            <person name="Woyke T."/>
        </authorList>
    </citation>
    <scope>NUCLEOTIDE SEQUENCE</scope>
    <source>
        <strain evidence="2">GVMAG-M-3300021962-46</strain>
    </source>
</reference>
<evidence type="ECO:0000313" key="2">
    <source>
        <dbReference type="EMBL" id="QHT06947.1"/>
    </source>
</evidence>
<name>A0A6C0CRV1_9ZZZZ</name>
<dbReference type="AlphaFoldDB" id="A0A6C0CRV1"/>
<sequence length="364" mass="41185">MIFQVIFAISLVILLFIIGFSIYNMELLNAIRSSGVIKSKVEIFKGVKDFKQVTGEMYNTQDKNSASYREIIPSYNQQAGAEYSYNFWLYIDKSQYANCKNSTSNKADPGFTTDSLADKNQTILFMKGVPKYTSYENICTVEKKDIMIKSPLVKLEQCGNNLTVEFNTMQSTDAINENSPNTCSTNGSWKDANSHKITLSGLTLGDPGQRFDRKWNMFSVIIQDTFPTDPYPIRNKVRCRIYVNGLLELDRYVDGKLSTAEQNDKTPTVLKFNKGHLYINPEISIAVPRAGKDPLTLTTYRPVEDYKLMMADLNYFNYALSPGELDELFNNGFEKSFAPTAGGDNLDTTYFTIAEKPTKKQLIS</sequence>
<dbReference type="EMBL" id="MN739479">
    <property type="protein sequence ID" value="QHT06947.1"/>
    <property type="molecule type" value="Genomic_DNA"/>
</dbReference>
<evidence type="ECO:0000256" key="1">
    <source>
        <dbReference type="SAM" id="Phobius"/>
    </source>
</evidence>
<accession>A0A6C0CRV1</accession>